<dbReference type="Gene3D" id="3.90.320.10">
    <property type="match status" value="1"/>
</dbReference>
<dbReference type="RefSeq" id="WP_283411398.1">
    <property type="nucleotide sequence ID" value="NZ_FXUA01000001.1"/>
</dbReference>
<evidence type="ECO:0000313" key="3">
    <source>
        <dbReference type="Proteomes" id="UP001157915"/>
    </source>
</evidence>
<dbReference type="SUPFAM" id="SSF52540">
    <property type="entry name" value="P-loop containing nucleoside triphosphate hydrolases"/>
    <property type="match status" value="1"/>
</dbReference>
<feature type="domain" description="PD-(D/E)XK endonuclease-like" evidence="1">
    <location>
        <begin position="654"/>
        <end position="943"/>
    </location>
</feature>
<sequence length="945" mass="109173">MNSFLKNTAEDLLNSGQSLRDMIIVLPNRRAGLFFTQHLGTLIDTPTWMPEVKTIEEIFYTQAGERPSDELSLIFELYEVYKTLQPEPEDFDRFYFWGELILKDFNDLDQFLADAKWVYSNLADIKEFETDLSFLSVEQVELISRFWKSFKNQTEAERIKFLKFWQILEQLYAQFQANLTTAGMSYSGRIYRSVAEKLNEIQKPKKQFYFLGFNAFTLAEEKLIKHYVKEFGAKIYWDLDSYYLDDKRQEAGLFFRDYRKDSILGPTFPEVIPNKIREKANLIKSYSIPLKINQANLVSKITESIPNNERLEETVIILPDEQLLFPVLHSLPESIQKLNVTMGYPIRNAPIFSFLDAVLDLQRYLRVKEEGVFFYHKPITDLLSFSYLKEVDGKFVREILQDIKGKNLVEVNADELAKGGELFALVFRKVEAAELFAYLGELMQFLAQSLENDTIQRSYLFQAFKQLTRIRDVFAKNAPGNVRADFYLKLFRQLFREIKLPFEGEPLEGLQIMGVLESRNLDFRRVIICDVNEGSFPPGGGINSMIPFNLRRAFGLPVQEQNDAIYAYTFYRLLHQAEEVHLIYTTASDQGKAGEMSRFIQQMQAEIGVEHPAAVLVPVDLTPGKAITIEKTPEILNSLRRYVLTNPNPNEQISFSASALNSYLDCSLRFYFRYVAGLKEKEEVVTEIDASTFGSMLHKAIELLYKPDEGNAFRLIDTHTIERLKDTIPTAVDAAIVDFYEAESIDKLTLSGQLQIARAIMIKYIKAILKYDQANGDFKVLNLERKYQAGIPVETVDGIQNIAIGGFIDRVDEKDGVIRLIDYKTGKDNKKVTTIESFFDRDDKKRNKAAMQTMLYAKLFQSENPTVRKALKPGIFNIKEIYDANFNPFLMLDKEEIQDYREYAETFEGGLSSLIGEIYDPQKQFNQTEDVKKCEYCAYREICGR</sequence>
<reference evidence="2 3" key="1">
    <citation type="submission" date="2017-05" db="EMBL/GenBank/DDBJ databases">
        <authorList>
            <person name="Varghese N."/>
            <person name="Submissions S."/>
        </authorList>
    </citation>
    <scope>NUCLEOTIDE SEQUENCE [LARGE SCALE GENOMIC DNA]</scope>
    <source>
        <strain evidence="2 3">DSM 15360</strain>
    </source>
</reference>
<evidence type="ECO:0000259" key="1">
    <source>
        <dbReference type="Pfam" id="PF12705"/>
    </source>
</evidence>
<dbReference type="InterPro" id="IPR011604">
    <property type="entry name" value="PDDEXK-like_dom_sf"/>
</dbReference>
<dbReference type="InterPro" id="IPR011335">
    <property type="entry name" value="Restrct_endonuc-II-like"/>
</dbReference>
<organism evidence="2 3">
    <name type="scientific">Algoriphagus winogradskyi</name>
    <dbReference type="NCBI Taxonomy" id="237017"/>
    <lineage>
        <taxon>Bacteria</taxon>
        <taxon>Pseudomonadati</taxon>
        <taxon>Bacteroidota</taxon>
        <taxon>Cytophagia</taxon>
        <taxon>Cytophagales</taxon>
        <taxon>Cyclobacteriaceae</taxon>
        <taxon>Algoriphagus</taxon>
    </lineage>
</organism>
<comment type="caution">
    <text evidence="2">The sequence shown here is derived from an EMBL/GenBank/DDBJ whole genome shotgun (WGS) entry which is preliminary data.</text>
</comment>
<evidence type="ECO:0000313" key="2">
    <source>
        <dbReference type="EMBL" id="SMP06384.1"/>
    </source>
</evidence>
<dbReference type="InterPro" id="IPR038726">
    <property type="entry name" value="PDDEXK_AddAB-type"/>
</dbReference>
<dbReference type="Pfam" id="PF12705">
    <property type="entry name" value="PDDEXK_1"/>
    <property type="match status" value="1"/>
</dbReference>
<dbReference type="Proteomes" id="UP001157915">
    <property type="component" value="Unassembled WGS sequence"/>
</dbReference>
<accession>A0ABY1NDL7</accession>
<dbReference type="SUPFAM" id="SSF52980">
    <property type="entry name" value="Restriction endonuclease-like"/>
    <property type="match status" value="1"/>
</dbReference>
<gene>
    <name evidence="2" type="ORF">SAMN06265367_101467</name>
</gene>
<dbReference type="EMBL" id="FXUA01000001">
    <property type="protein sequence ID" value="SMP06384.1"/>
    <property type="molecule type" value="Genomic_DNA"/>
</dbReference>
<protein>
    <submittedName>
        <fullName evidence="2">PD-(D/E)XK nuclease superfamily protein</fullName>
    </submittedName>
</protein>
<proteinExistence type="predicted"/>
<name>A0ABY1NDL7_9BACT</name>
<dbReference type="Gene3D" id="3.40.50.300">
    <property type="entry name" value="P-loop containing nucleotide triphosphate hydrolases"/>
    <property type="match status" value="1"/>
</dbReference>
<keyword evidence="3" id="KW-1185">Reference proteome</keyword>
<dbReference type="InterPro" id="IPR027417">
    <property type="entry name" value="P-loop_NTPase"/>
</dbReference>